<dbReference type="GO" id="GO:0003700">
    <property type="term" value="F:DNA-binding transcription factor activity"/>
    <property type="evidence" value="ECO:0007669"/>
    <property type="project" value="TreeGrafter"/>
</dbReference>
<evidence type="ECO:0000256" key="2">
    <source>
        <dbReference type="ARBA" id="ARBA00023125"/>
    </source>
</evidence>
<organism evidence="6 7">
    <name type="scientific">Streptomyces alanosinicus</name>
    <dbReference type="NCBI Taxonomy" id="68171"/>
    <lineage>
        <taxon>Bacteria</taxon>
        <taxon>Bacillati</taxon>
        <taxon>Actinomycetota</taxon>
        <taxon>Actinomycetes</taxon>
        <taxon>Kitasatosporales</taxon>
        <taxon>Streptomycetaceae</taxon>
        <taxon>Streptomyces</taxon>
    </lineage>
</organism>
<name>A0A918YED2_9ACTN</name>
<dbReference type="PROSITE" id="PS50977">
    <property type="entry name" value="HTH_TETR_2"/>
    <property type="match status" value="1"/>
</dbReference>
<dbReference type="InterPro" id="IPR009057">
    <property type="entry name" value="Homeodomain-like_sf"/>
</dbReference>
<keyword evidence="1" id="KW-0805">Transcription regulation</keyword>
<dbReference type="PRINTS" id="PR00455">
    <property type="entry name" value="HTHTETR"/>
</dbReference>
<proteinExistence type="predicted"/>
<dbReference type="InterPro" id="IPR023772">
    <property type="entry name" value="DNA-bd_HTH_TetR-type_CS"/>
</dbReference>
<evidence type="ECO:0000256" key="4">
    <source>
        <dbReference type="PROSITE-ProRule" id="PRU00335"/>
    </source>
</evidence>
<keyword evidence="2 4" id="KW-0238">DNA-binding</keyword>
<evidence type="ECO:0000256" key="1">
    <source>
        <dbReference type="ARBA" id="ARBA00023015"/>
    </source>
</evidence>
<dbReference type="Pfam" id="PF00440">
    <property type="entry name" value="TetR_N"/>
    <property type="match status" value="1"/>
</dbReference>
<dbReference type="Gene3D" id="1.10.357.10">
    <property type="entry name" value="Tetracycline Repressor, domain 2"/>
    <property type="match status" value="1"/>
</dbReference>
<reference evidence="6" key="2">
    <citation type="submission" date="2020-09" db="EMBL/GenBank/DDBJ databases">
        <authorList>
            <person name="Sun Q."/>
            <person name="Ohkuma M."/>
        </authorList>
    </citation>
    <scope>NUCLEOTIDE SEQUENCE</scope>
    <source>
        <strain evidence="6">JCM 4714</strain>
    </source>
</reference>
<accession>A0A918YED2</accession>
<reference evidence="6" key="1">
    <citation type="journal article" date="2014" name="Int. J. Syst. Evol. Microbiol.">
        <title>Complete genome sequence of Corynebacterium casei LMG S-19264T (=DSM 44701T), isolated from a smear-ripened cheese.</title>
        <authorList>
            <consortium name="US DOE Joint Genome Institute (JGI-PGF)"/>
            <person name="Walter F."/>
            <person name="Albersmeier A."/>
            <person name="Kalinowski J."/>
            <person name="Ruckert C."/>
        </authorList>
    </citation>
    <scope>NUCLEOTIDE SEQUENCE</scope>
    <source>
        <strain evidence="6">JCM 4714</strain>
    </source>
</reference>
<dbReference type="PANTHER" id="PTHR30055">
    <property type="entry name" value="HTH-TYPE TRANSCRIPTIONAL REGULATOR RUTR"/>
    <property type="match status" value="1"/>
</dbReference>
<keyword evidence="7" id="KW-1185">Reference proteome</keyword>
<evidence type="ECO:0000259" key="5">
    <source>
        <dbReference type="PROSITE" id="PS50977"/>
    </source>
</evidence>
<dbReference type="InterPro" id="IPR050109">
    <property type="entry name" value="HTH-type_TetR-like_transc_reg"/>
</dbReference>
<feature type="DNA-binding region" description="H-T-H motif" evidence="4">
    <location>
        <begin position="31"/>
        <end position="50"/>
    </location>
</feature>
<comment type="caution">
    <text evidence="6">The sequence shown here is derived from an EMBL/GenBank/DDBJ whole genome shotgun (WGS) entry which is preliminary data.</text>
</comment>
<evidence type="ECO:0000313" key="6">
    <source>
        <dbReference type="EMBL" id="GHE01103.1"/>
    </source>
</evidence>
<dbReference type="EMBL" id="BMVG01000003">
    <property type="protein sequence ID" value="GHE01103.1"/>
    <property type="molecule type" value="Genomic_DNA"/>
</dbReference>
<keyword evidence="3" id="KW-0804">Transcription</keyword>
<protein>
    <submittedName>
        <fullName evidence="6">TetR family transcriptional regulator</fullName>
    </submittedName>
</protein>
<gene>
    <name evidence="6" type="ORF">GCM10010339_18800</name>
</gene>
<sequence length="201" mass="21658">MMKQERASRTRQALLTAAAGEFDRRGYAGASLARIARAAQISTGALTFHFASKEALSTAVREQGNAATQALVARTTARREPPVQCVVSLTLGLVELLETDASVRAAARLEREAADARHSWRGVWAPLIRERLRATTDAELCPGTDTTALTALAEHLVCGMEATLAHRGRPDSDRGNSALLARIWHQVLHRSAPLGCDGGRR</sequence>
<dbReference type="PANTHER" id="PTHR30055:SF234">
    <property type="entry name" value="HTH-TYPE TRANSCRIPTIONAL REGULATOR BETI"/>
    <property type="match status" value="1"/>
</dbReference>
<dbReference type="SUPFAM" id="SSF46689">
    <property type="entry name" value="Homeodomain-like"/>
    <property type="match status" value="1"/>
</dbReference>
<dbReference type="PROSITE" id="PS01081">
    <property type="entry name" value="HTH_TETR_1"/>
    <property type="match status" value="1"/>
</dbReference>
<evidence type="ECO:0000256" key="3">
    <source>
        <dbReference type="ARBA" id="ARBA00023163"/>
    </source>
</evidence>
<feature type="domain" description="HTH tetR-type" evidence="5">
    <location>
        <begin position="8"/>
        <end position="68"/>
    </location>
</feature>
<dbReference type="GO" id="GO:0000976">
    <property type="term" value="F:transcription cis-regulatory region binding"/>
    <property type="evidence" value="ECO:0007669"/>
    <property type="project" value="TreeGrafter"/>
</dbReference>
<dbReference type="RefSeq" id="WP_189950406.1">
    <property type="nucleotide sequence ID" value="NZ_BMVG01000003.1"/>
</dbReference>
<dbReference type="InterPro" id="IPR001647">
    <property type="entry name" value="HTH_TetR"/>
</dbReference>
<dbReference type="AlphaFoldDB" id="A0A918YED2"/>
<dbReference type="Proteomes" id="UP000655443">
    <property type="component" value="Unassembled WGS sequence"/>
</dbReference>
<evidence type="ECO:0000313" key="7">
    <source>
        <dbReference type="Proteomes" id="UP000655443"/>
    </source>
</evidence>